<dbReference type="OrthoDB" id="41473at2"/>
<dbReference type="InterPro" id="IPR001387">
    <property type="entry name" value="Cro/C1-type_HTH"/>
</dbReference>
<reference evidence="3 4" key="1">
    <citation type="submission" date="2019-08" db="EMBL/GenBank/DDBJ databases">
        <authorList>
            <person name="Lei W."/>
        </authorList>
    </citation>
    <scope>NUCLEOTIDE SEQUENCE [LARGE SCALE GENOMIC DNA]</scope>
    <source>
        <strain evidence="3 4">CCUG 66496</strain>
    </source>
</reference>
<dbReference type="GO" id="GO:0003677">
    <property type="term" value="F:DNA binding"/>
    <property type="evidence" value="ECO:0007669"/>
    <property type="project" value="UniProtKB-KW"/>
</dbReference>
<dbReference type="InterPro" id="IPR010982">
    <property type="entry name" value="Lambda_DNA-bd_dom_sf"/>
</dbReference>
<dbReference type="PROSITE" id="PS50943">
    <property type="entry name" value="HTH_CROC1"/>
    <property type="match status" value="1"/>
</dbReference>
<organism evidence="3 4">
    <name type="scientific">Streptococcus cuniculipharyngis</name>
    <dbReference type="NCBI Taxonomy" id="1562651"/>
    <lineage>
        <taxon>Bacteria</taxon>
        <taxon>Bacillati</taxon>
        <taxon>Bacillota</taxon>
        <taxon>Bacilli</taxon>
        <taxon>Lactobacillales</taxon>
        <taxon>Streptococcaceae</taxon>
        <taxon>Streptococcus</taxon>
    </lineage>
</organism>
<evidence type="ECO:0000313" key="4">
    <source>
        <dbReference type="Proteomes" id="UP000317430"/>
    </source>
</evidence>
<accession>A0A5C5SFI2</accession>
<dbReference type="SUPFAM" id="SSF47413">
    <property type="entry name" value="lambda repressor-like DNA-binding domains"/>
    <property type="match status" value="1"/>
</dbReference>
<dbReference type="Gene3D" id="1.10.260.40">
    <property type="entry name" value="lambda repressor-like DNA-binding domains"/>
    <property type="match status" value="1"/>
</dbReference>
<keyword evidence="4" id="KW-1185">Reference proteome</keyword>
<keyword evidence="1" id="KW-0238">DNA-binding</keyword>
<dbReference type="SMART" id="SM00530">
    <property type="entry name" value="HTH_XRE"/>
    <property type="match status" value="1"/>
</dbReference>
<name>A0A5C5SFI2_9STRE</name>
<dbReference type="AlphaFoldDB" id="A0A5C5SFI2"/>
<comment type="caution">
    <text evidence="3">The sequence shown here is derived from an EMBL/GenBank/DDBJ whole genome shotgun (WGS) entry which is preliminary data.</text>
</comment>
<proteinExistence type="predicted"/>
<protein>
    <submittedName>
        <fullName evidence="3">Helix-turn-helix transcriptional regulator</fullName>
    </submittedName>
</protein>
<evidence type="ECO:0000259" key="2">
    <source>
        <dbReference type="PROSITE" id="PS50943"/>
    </source>
</evidence>
<evidence type="ECO:0000313" key="3">
    <source>
        <dbReference type="EMBL" id="TWS98888.1"/>
    </source>
</evidence>
<dbReference type="RefSeq" id="WP_146565895.1">
    <property type="nucleotide sequence ID" value="NZ_VOHL01000001.1"/>
</dbReference>
<dbReference type="Pfam" id="PF01381">
    <property type="entry name" value="HTH_3"/>
    <property type="match status" value="1"/>
</dbReference>
<dbReference type="PANTHER" id="PTHR46558">
    <property type="entry name" value="TRACRIPTIONAL REGULATORY PROTEIN-RELATED-RELATED"/>
    <property type="match status" value="1"/>
</dbReference>
<gene>
    <name evidence="3" type="ORF">FRX57_01420</name>
</gene>
<dbReference type="CDD" id="cd00093">
    <property type="entry name" value="HTH_XRE"/>
    <property type="match status" value="1"/>
</dbReference>
<feature type="domain" description="HTH cro/C1-type" evidence="2">
    <location>
        <begin position="7"/>
        <end position="61"/>
    </location>
</feature>
<evidence type="ECO:0000256" key="1">
    <source>
        <dbReference type="ARBA" id="ARBA00023125"/>
    </source>
</evidence>
<dbReference type="Proteomes" id="UP000317430">
    <property type="component" value="Unassembled WGS sequence"/>
</dbReference>
<dbReference type="PANTHER" id="PTHR46558:SF13">
    <property type="entry name" value="HTH-TYPE TRANSCRIPTIONAL REGULATOR IMMR"/>
    <property type="match status" value="1"/>
</dbReference>
<dbReference type="EMBL" id="VOHL01000001">
    <property type="protein sequence ID" value="TWS98888.1"/>
    <property type="molecule type" value="Genomic_DNA"/>
</dbReference>
<sequence>MSFTGRLKEKRKNKKLTQKELAEQLGIKQNTYSDWERGKTQPNLDYLTKLAKILDTTTDYLTSGQVIDVTDKTEEERKAILYDKMETMYNTFQSMKKAGLEIEKAHQLIDLTGNEPFYHGLLEAVYSDKVDVSLAERIAINFKGKENDLTRLAGINTNSAPKDTNETNLD</sequence>